<evidence type="ECO:0000256" key="2">
    <source>
        <dbReference type="ARBA" id="ARBA00022737"/>
    </source>
</evidence>
<feature type="transmembrane region" description="Helical" evidence="6">
    <location>
        <begin position="258"/>
        <end position="287"/>
    </location>
</feature>
<keyword evidence="1" id="KW-0479">Metal-binding</keyword>
<feature type="domain" description="C2H2-type" evidence="7">
    <location>
        <begin position="2"/>
        <end position="28"/>
    </location>
</feature>
<dbReference type="Pfam" id="PF13912">
    <property type="entry name" value="zf-C2H2_6"/>
    <property type="match status" value="1"/>
</dbReference>
<dbReference type="Gene3D" id="3.30.160.60">
    <property type="entry name" value="Classic Zinc Finger"/>
    <property type="match status" value="2"/>
</dbReference>
<dbReference type="OrthoDB" id="6105938at2759"/>
<keyword evidence="3 5" id="KW-0863">Zinc-finger</keyword>
<dbReference type="EMBL" id="HG792047">
    <property type="protein sequence ID" value="CDM38608.1"/>
    <property type="molecule type" value="Genomic_DNA"/>
</dbReference>
<dbReference type="PANTHER" id="PTHR24379:SF121">
    <property type="entry name" value="C2H2-TYPE DOMAIN-CONTAINING PROTEIN"/>
    <property type="match status" value="1"/>
</dbReference>
<keyword evidence="4" id="KW-0862">Zinc</keyword>
<dbReference type="SUPFAM" id="SSF57667">
    <property type="entry name" value="beta-beta-alpha zinc fingers"/>
    <property type="match status" value="1"/>
</dbReference>
<evidence type="ECO:0000256" key="6">
    <source>
        <dbReference type="SAM" id="Phobius"/>
    </source>
</evidence>
<evidence type="ECO:0000256" key="3">
    <source>
        <dbReference type="ARBA" id="ARBA00022771"/>
    </source>
</evidence>
<evidence type="ECO:0000256" key="5">
    <source>
        <dbReference type="PROSITE-ProRule" id="PRU00042"/>
    </source>
</evidence>
<name>W6R9R2_PENRF</name>
<evidence type="ECO:0000313" key="9">
    <source>
        <dbReference type="Proteomes" id="UP000030686"/>
    </source>
</evidence>
<dbReference type="InterPro" id="IPR013087">
    <property type="entry name" value="Znf_C2H2_type"/>
</dbReference>
<dbReference type="GO" id="GO:0008270">
    <property type="term" value="F:zinc ion binding"/>
    <property type="evidence" value="ECO:0007669"/>
    <property type="project" value="UniProtKB-KW"/>
</dbReference>
<keyword evidence="6" id="KW-1133">Transmembrane helix</keyword>
<keyword evidence="6" id="KW-0472">Membrane</keyword>
<gene>
    <name evidence="8" type="ORF">PROQFM164_S33g000002</name>
</gene>
<feature type="domain" description="C2H2-type" evidence="7">
    <location>
        <begin position="153"/>
        <end position="183"/>
    </location>
</feature>
<keyword evidence="9" id="KW-1185">Reference proteome</keyword>
<evidence type="ECO:0000313" key="8">
    <source>
        <dbReference type="EMBL" id="CDM38608.1"/>
    </source>
</evidence>
<keyword evidence="2" id="KW-0677">Repeat</keyword>
<evidence type="ECO:0000256" key="1">
    <source>
        <dbReference type="ARBA" id="ARBA00022723"/>
    </source>
</evidence>
<evidence type="ECO:0000256" key="4">
    <source>
        <dbReference type="ARBA" id="ARBA00022833"/>
    </source>
</evidence>
<keyword evidence="6" id="KW-0812">Transmembrane</keyword>
<dbReference type="InterPro" id="IPR036236">
    <property type="entry name" value="Znf_C2H2_sf"/>
</dbReference>
<dbReference type="AlphaFoldDB" id="W6R9R2"/>
<evidence type="ECO:0000259" key="7">
    <source>
        <dbReference type="PROSITE" id="PS50157"/>
    </source>
</evidence>
<dbReference type="InterPro" id="IPR022755">
    <property type="entry name" value="Znf_C2H2_jaz"/>
</dbReference>
<organism evidence="8 9">
    <name type="scientific">Penicillium roqueforti (strain FM164)</name>
    <dbReference type="NCBI Taxonomy" id="1365484"/>
    <lineage>
        <taxon>Eukaryota</taxon>
        <taxon>Fungi</taxon>
        <taxon>Dikarya</taxon>
        <taxon>Ascomycota</taxon>
        <taxon>Pezizomycotina</taxon>
        <taxon>Eurotiomycetes</taxon>
        <taxon>Eurotiomycetidae</taxon>
        <taxon>Eurotiales</taxon>
        <taxon>Aspergillaceae</taxon>
        <taxon>Penicillium</taxon>
    </lineage>
</organism>
<dbReference type="Pfam" id="PF12874">
    <property type="entry name" value="zf-met"/>
    <property type="match status" value="2"/>
</dbReference>
<dbReference type="STRING" id="1365484.W6R9R2"/>
<dbReference type="SMART" id="SM00355">
    <property type="entry name" value="ZnF_C2H2"/>
    <property type="match status" value="5"/>
</dbReference>
<reference evidence="8" key="1">
    <citation type="journal article" date="2014" name="Nat. Commun.">
        <title>Multiple recent horizontal transfers of a large genomic region in cheese making fungi.</title>
        <authorList>
            <person name="Cheeseman K."/>
            <person name="Ropars J."/>
            <person name="Renault P."/>
            <person name="Dupont J."/>
            <person name="Gouzy J."/>
            <person name="Branca A."/>
            <person name="Abraham A.L."/>
            <person name="Ceppi M."/>
            <person name="Conseiller E."/>
            <person name="Debuchy R."/>
            <person name="Malagnac F."/>
            <person name="Goarin A."/>
            <person name="Silar P."/>
            <person name="Lacoste S."/>
            <person name="Sallet E."/>
            <person name="Bensimon A."/>
            <person name="Giraud T."/>
            <person name="Brygoo Y."/>
        </authorList>
    </citation>
    <scope>NUCLEOTIDE SEQUENCE [LARGE SCALE GENOMIC DNA]</scope>
    <source>
        <strain evidence="8">FM164</strain>
    </source>
</reference>
<feature type="domain" description="C2H2-type" evidence="7">
    <location>
        <begin position="124"/>
        <end position="151"/>
    </location>
</feature>
<protein>
    <submittedName>
        <fullName evidence="8">Zinc finger, C2H2-like</fullName>
    </submittedName>
</protein>
<dbReference type="PROSITE" id="PS50157">
    <property type="entry name" value="ZINC_FINGER_C2H2_2"/>
    <property type="match status" value="3"/>
</dbReference>
<sequence length="353" mass="40284">MAFCSSCNRSFRSETSLDQHIKDSPAHAIKFYCGLCSIWLLDIDALEEHIRTSPPHSAPTRNTSKFKCDICSTTFVSQNFLNDHLQYSPLNATSFAHKLYSLVYLTRKELEENLQNLQAHTPNFECKSCTRLFNDQSALDRHLQSSSAHTPTFECDPCDRSFVSQDALDAHIQSSKAHAGERHGVPLQGYRSNPTPLDIFFAYYTSFKYDPTLPPSVSYAKLVDFYDWDRNDPEAEQHAGSIKIHWKMKSDSGLGRRAILLPGILFVGLLGLNHCLGLVMLLEWYAIRNVYVNIVDLIHWARMGLGDRPVHRFKNIGELSQYTKLTNKFYSCRGPEKGEDNVVLRHLLRHILS</sequence>
<dbReference type="Pfam" id="PF12171">
    <property type="entry name" value="zf-C2H2_jaz"/>
    <property type="match status" value="1"/>
</dbReference>
<dbReference type="Proteomes" id="UP000030686">
    <property type="component" value="Unassembled WGS sequence"/>
</dbReference>
<proteinExistence type="predicted"/>
<accession>W6R9R2</accession>
<dbReference type="PANTHER" id="PTHR24379">
    <property type="entry name" value="KRAB AND ZINC FINGER DOMAIN-CONTAINING"/>
    <property type="match status" value="1"/>
</dbReference>